<dbReference type="GO" id="GO:0005737">
    <property type="term" value="C:cytoplasm"/>
    <property type="evidence" value="ECO:0007669"/>
    <property type="project" value="UniProtKB-SubCell"/>
</dbReference>
<dbReference type="PANTHER" id="PTHR32268:SF11">
    <property type="entry name" value="HOMOSERINE O-ACETYLTRANSFERASE"/>
    <property type="match status" value="1"/>
</dbReference>
<accession>A0A6N7VSW3</accession>
<dbReference type="NCBIfam" id="TIGR01392">
    <property type="entry name" value="homoserO_Ac_trn"/>
    <property type="match status" value="1"/>
</dbReference>
<dbReference type="InterPro" id="IPR029058">
    <property type="entry name" value="AB_hydrolase_fold"/>
</dbReference>
<keyword evidence="2" id="KW-0028">Amino-acid biosynthesis</keyword>
<evidence type="ECO:0000313" key="5">
    <source>
        <dbReference type="EMBL" id="MSS84869.1"/>
    </source>
</evidence>
<dbReference type="SUPFAM" id="SSF53474">
    <property type="entry name" value="alpha/beta-Hydrolases"/>
    <property type="match status" value="1"/>
</dbReference>
<dbReference type="Proteomes" id="UP000470875">
    <property type="component" value="Unassembled WGS sequence"/>
</dbReference>
<dbReference type="InterPro" id="IPR008220">
    <property type="entry name" value="HAT_MetX-like"/>
</dbReference>
<comment type="similarity">
    <text evidence="2">Belongs to the AB hydrolase superfamily. MetX family.</text>
</comment>
<keyword evidence="1 2" id="KW-0808">Transferase</keyword>
<dbReference type="InterPro" id="IPR000073">
    <property type="entry name" value="AB_hydrolase_1"/>
</dbReference>
<feature type="active site" description="Nucleophile" evidence="2 3">
    <location>
        <position position="186"/>
    </location>
</feature>
<keyword evidence="2" id="KW-0963">Cytoplasm</keyword>
<dbReference type="Pfam" id="PF00561">
    <property type="entry name" value="Abhydrolase_1"/>
    <property type="match status" value="1"/>
</dbReference>
<keyword evidence="2" id="KW-0486">Methionine biosynthesis</keyword>
<evidence type="ECO:0000313" key="6">
    <source>
        <dbReference type="Proteomes" id="UP000470875"/>
    </source>
</evidence>
<comment type="catalytic activity">
    <reaction evidence="2">
        <text>L-homoserine + acetyl-CoA = O-acetyl-L-homoserine + CoA</text>
        <dbReference type="Rhea" id="RHEA:13701"/>
        <dbReference type="ChEBI" id="CHEBI:57287"/>
        <dbReference type="ChEBI" id="CHEBI:57288"/>
        <dbReference type="ChEBI" id="CHEBI:57476"/>
        <dbReference type="ChEBI" id="CHEBI:57716"/>
        <dbReference type="EC" id="2.3.1.31"/>
    </reaction>
</comment>
<keyword evidence="2 5" id="KW-0012">Acyltransferase</keyword>
<dbReference type="Gene3D" id="3.40.50.1820">
    <property type="entry name" value="alpha/beta hydrolase"/>
    <property type="match status" value="1"/>
</dbReference>
<dbReference type="GO" id="GO:0004414">
    <property type="term" value="F:homoserine O-acetyltransferase activity"/>
    <property type="evidence" value="ECO:0007669"/>
    <property type="project" value="UniProtKB-UniRule"/>
</dbReference>
<sequence>MSDWRTLTTSSLIWRSVLLQREIGEDHCLLPPASGAWREGDPVGKRKFLSVGALGLESGSYLPDVTIAYETWGTLSPQRDNALLVLHALTGDSHIRGDAIPGHPTSGWWTDLIGSGAPIDTDKYYVVAPNVLGGCQGTTGPASRAPDGKPWGPRFPFLTIRDSVTAEAKLADALGITRWRLVLGGSFGGMRALEWAVMYPHRVEKLVAVATTAQTSADQIAWAHTQLAAIDADPAFNEGNYYDAGPGKGPHKGLSVARQIAQTTYRSAEEFGERFGQAPQGNENPWEGGRYAVQSYLEYQGDKLIRRFDANSYKVLTEAFMSHNLGRGRGRVEDALAEITAHTLVVAVDSDRLCLPSESERIAEGVPHCAGVELVRSRSGHDGFLLEFNQFGPLLSNFLSV</sequence>
<dbReference type="PANTHER" id="PTHR32268">
    <property type="entry name" value="HOMOSERINE O-ACETYLTRANSFERASE"/>
    <property type="match status" value="1"/>
</dbReference>
<comment type="caution">
    <text evidence="2">Lacks conserved residue(s) required for the propagation of feature annotation.</text>
</comment>
<comment type="pathway">
    <text evidence="2">Amino-acid biosynthesis; L-methionine biosynthesis via de novo pathway; O-acetyl-L-homoserine from L-homoserine: step 1/1.</text>
</comment>
<evidence type="ECO:0000256" key="3">
    <source>
        <dbReference type="PIRSR" id="PIRSR000443-1"/>
    </source>
</evidence>
<comment type="function">
    <text evidence="2">Transfers an acetyl group from acetyl-CoA to L-homoserine, forming acetyl-L-homoserine.</text>
</comment>
<name>A0A6N7VSW3_9ACTO</name>
<feature type="binding site" evidence="2">
    <location>
        <position position="382"/>
    </location>
    <ligand>
        <name>substrate</name>
    </ligand>
</feature>
<comment type="subcellular location">
    <subcellularLocation>
        <location evidence="2">Cytoplasm</location>
    </subcellularLocation>
</comment>
<comment type="caution">
    <text evidence="5">The sequence shown here is derived from an EMBL/GenBank/DDBJ whole genome shotgun (WGS) entry which is preliminary data.</text>
</comment>
<dbReference type="GO" id="GO:0009086">
    <property type="term" value="P:methionine biosynthetic process"/>
    <property type="evidence" value="ECO:0007669"/>
    <property type="project" value="UniProtKB-UniRule"/>
</dbReference>
<keyword evidence="6" id="KW-1185">Reference proteome</keyword>
<proteinExistence type="inferred from homology"/>
<feature type="active site" evidence="2 3">
    <location>
        <position position="351"/>
    </location>
</feature>
<protein>
    <recommendedName>
        <fullName evidence="2">Homoserine O-acetyltransferase</fullName>
        <shortName evidence="2">HAT</shortName>
        <ecNumber evidence="2">2.3.1.31</ecNumber>
    </recommendedName>
    <alternativeName>
        <fullName evidence="2">Homoserine transacetylase</fullName>
        <shortName evidence="2">HTA</shortName>
    </alternativeName>
</protein>
<dbReference type="EC" id="2.3.1.31" evidence="2"/>
<feature type="binding site" evidence="2">
    <location>
        <position position="258"/>
    </location>
    <ligand>
        <name>substrate</name>
    </ligand>
</feature>
<evidence type="ECO:0000256" key="1">
    <source>
        <dbReference type="ARBA" id="ARBA00022679"/>
    </source>
</evidence>
<comment type="subunit">
    <text evidence="2">Homodimer.</text>
</comment>
<dbReference type="EMBL" id="VULO01000010">
    <property type="protein sequence ID" value="MSS84869.1"/>
    <property type="molecule type" value="Genomic_DNA"/>
</dbReference>
<evidence type="ECO:0000256" key="2">
    <source>
        <dbReference type="HAMAP-Rule" id="MF_00296"/>
    </source>
</evidence>
<dbReference type="PIRSF" id="PIRSF000443">
    <property type="entry name" value="Homoser_Ac_trans"/>
    <property type="match status" value="1"/>
</dbReference>
<dbReference type="GO" id="GO:0009092">
    <property type="term" value="P:homoserine metabolic process"/>
    <property type="evidence" value="ECO:0007669"/>
    <property type="project" value="TreeGrafter"/>
</dbReference>
<dbReference type="HAMAP" id="MF_00296">
    <property type="entry name" value="MetX_acyltransf"/>
    <property type="match status" value="1"/>
</dbReference>
<gene>
    <name evidence="2" type="primary">metXA</name>
    <name evidence="5" type="ORF">FYJ24_08850</name>
</gene>
<feature type="domain" description="AB hydrolase-1" evidence="4">
    <location>
        <begin position="82"/>
        <end position="386"/>
    </location>
</feature>
<organism evidence="5 6">
    <name type="scientific">Scrofimicrobium canadense</name>
    <dbReference type="NCBI Taxonomy" id="2652290"/>
    <lineage>
        <taxon>Bacteria</taxon>
        <taxon>Bacillati</taxon>
        <taxon>Actinomycetota</taxon>
        <taxon>Actinomycetes</taxon>
        <taxon>Actinomycetales</taxon>
        <taxon>Actinomycetaceae</taxon>
        <taxon>Scrofimicrobium</taxon>
    </lineage>
</organism>
<dbReference type="UniPathway" id="UPA00051">
    <property type="reaction ID" value="UER00074"/>
</dbReference>
<feature type="active site" evidence="2 3">
    <location>
        <position position="381"/>
    </location>
</feature>
<dbReference type="NCBIfam" id="NF001209">
    <property type="entry name" value="PRK00175.1"/>
    <property type="match status" value="1"/>
</dbReference>
<dbReference type="AlphaFoldDB" id="A0A6N7VSW3"/>
<reference evidence="5 6" key="1">
    <citation type="submission" date="2019-08" db="EMBL/GenBank/DDBJ databases">
        <title>In-depth cultivation of the pig gut microbiome towards novel bacterial diversity and tailored functional studies.</title>
        <authorList>
            <person name="Wylensek D."/>
            <person name="Hitch T.C.A."/>
            <person name="Clavel T."/>
        </authorList>
    </citation>
    <scope>NUCLEOTIDE SEQUENCE [LARGE SCALE GENOMIC DNA]</scope>
    <source>
        <strain evidence="5 6">WB03_NA08</strain>
    </source>
</reference>
<evidence type="ECO:0000259" key="4">
    <source>
        <dbReference type="Pfam" id="PF00561"/>
    </source>
</evidence>